<dbReference type="AlphaFoldDB" id="E9JAC5"/>
<accession>E9JAC5</accession>
<feature type="domain" description="C2H2-type" evidence="1">
    <location>
        <begin position="433"/>
        <end position="456"/>
    </location>
</feature>
<protein>
    <recommendedName>
        <fullName evidence="1">C2H2-type domain-containing protein</fullName>
    </recommendedName>
</protein>
<dbReference type="HOGENOM" id="CLU_456059_0_0_1"/>
<dbReference type="PANTHER" id="PTHR31025">
    <property type="entry name" value="SI:CH211-196P9.1-RELATED"/>
    <property type="match status" value="1"/>
</dbReference>
<evidence type="ECO:0000259" key="1">
    <source>
        <dbReference type="PROSITE" id="PS00028"/>
    </source>
</evidence>
<dbReference type="PANTHER" id="PTHR31025:SF9">
    <property type="entry name" value="SI:DKEY-286J15.1"/>
    <property type="match status" value="1"/>
</dbReference>
<proteinExistence type="predicted"/>
<organism>
    <name type="scientific">Solenopsis invicta</name>
    <name type="common">Red imported fire ant</name>
    <name type="synonym">Solenopsis wagneri</name>
    <dbReference type="NCBI Taxonomy" id="13686"/>
    <lineage>
        <taxon>Eukaryota</taxon>
        <taxon>Metazoa</taxon>
        <taxon>Ecdysozoa</taxon>
        <taxon>Arthropoda</taxon>
        <taxon>Hexapoda</taxon>
        <taxon>Insecta</taxon>
        <taxon>Pterygota</taxon>
        <taxon>Neoptera</taxon>
        <taxon>Endopterygota</taxon>
        <taxon>Hymenoptera</taxon>
        <taxon>Apocrita</taxon>
        <taxon>Aculeata</taxon>
        <taxon>Formicoidea</taxon>
        <taxon>Formicidae</taxon>
        <taxon>Myrmicinae</taxon>
        <taxon>Solenopsis</taxon>
    </lineage>
</organism>
<feature type="non-terminal residue" evidence="2">
    <location>
        <position position="599"/>
    </location>
</feature>
<name>E9JAC5_SOLIN</name>
<reference evidence="2" key="1">
    <citation type="journal article" date="2011" name="Proc. Natl. Acad. Sci. U.S.A.">
        <title>The genome of the fire ant Solenopsis invicta.</title>
        <authorList>
            <person name="Wurm Y."/>
            <person name="Wang J."/>
            <person name="Riba-Grognuz O."/>
            <person name="Corona M."/>
            <person name="Nygaard S."/>
            <person name="Hunt B.G."/>
            <person name="Ingram K.K."/>
            <person name="Falquet L."/>
            <person name="Nipitwattanaphon M."/>
            <person name="Gotzek D."/>
            <person name="Dijkstra M.B."/>
            <person name="Oettler J."/>
            <person name="Comtesse F."/>
            <person name="Shih C.J."/>
            <person name="Wu W.J."/>
            <person name="Yang C.C."/>
            <person name="Thomas J."/>
            <person name="Beaudoing E."/>
            <person name="Pradervand S."/>
            <person name="Flegel V."/>
            <person name="Cook E.D."/>
            <person name="Fabbretti R."/>
            <person name="Stockinger H."/>
            <person name="Long L."/>
            <person name="Farmerie W.G."/>
            <person name="Oakey J."/>
            <person name="Boomsma J.J."/>
            <person name="Pamilo P."/>
            <person name="Yi S.V."/>
            <person name="Heinze J."/>
            <person name="Goodisman M.A."/>
            <person name="Farinelli L."/>
            <person name="Harshman K."/>
            <person name="Hulo N."/>
            <person name="Cerutti L."/>
            <person name="Xenarios I."/>
            <person name="Shoemaker D."/>
            <person name="Keller L."/>
        </authorList>
    </citation>
    <scope>NUCLEOTIDE SEQUENCE [LARGE SCALE GENOMIC DNA]</scope>
</reference>
<feature type="non-terminal residue" evidence="2">
    <location>
        <position position="1"/>
    </location>
</feature>
<dbReference type="InterPro" id="IPR013087">
    <property type="entry name" value="Znf_C2H2_type"/>
</dbReference>
<evidence type="ECO:0000313" key="2">
    <source>
        <dbReference type="EMBL" id="EFZ10228.1"/>
    </source>
</evidence>
<dbReference type="EMBL" id="GL770186">
    <property type="protein sequence ID" value="EFZ10228.1"/>
    <property type="molecule type" value="Genomic_DNA"/>
</dbReference>
<gene>
    <name evidence="2" type="ORF">SINV_14554</name>
</gene>
<dbReference type="PROSITE" id="PS00028">
    <property type="entry name" value="ZINC_FINGER_C2H2_1"/>
    <property type="match status" value="1"/>
</dbReference>
<sequence length="599" mass="69359">SLTRQSRNLIVDIILTELLNEGTNLKNDDFQYIAEEIVKLFPTEVTTTYYIPPISKRVSRIGKSIISRGKLVDKYRNKIRILKHINEWKLPVDDLHDHRTESSDSSDEGSLQICRNTKLHFTALDAKAWLQSHSMPWEIVVTKWKLTAEYRRKSIKSNRDLKLCQIFESWPILKHPNAYTLIEEDYSSLELSTQELTLESWRTFFAKILAVRPPKKDDDCAKALIELLENDQQLTDDAKIVLQLRLLPHLFPPKNRIRLKKNQWKPSIPECKDSIIILTTQTSRKYKKKKRKAAADIGITLQPFIIAVGPSNADISDIFISVDNILYKVSSALKAVDLNFKIFQVFDIEYPIESVHIWLLIQRVLYGYENSLDKITPNVMETISDIMTFQDKNTISTRNDSVPVLRNKTIFRTCLTKHVKLRHKTLVLSTCYCRHRSCTRSFNSFYSYKRHFFLQHFGSFSKTRTGQNKNPENDSSDLMDLENLSCSNLMSLNTIIQSSQTAYSFHQHANFNIEAFQSIVQREISSFMADFVIEKCQLPVHTDGSATHRVNISKINNESATADPPAHIGIGHKLAKSEERIILMQEYIVLNRRKTLFFK</sequence>